<evidence type="ECO:0000259" key="2">
    <source>
        <dbReference type="Pfam" id="PF07626"/>
    </source>
</evidence>
<dbReference type="InterPro" id="IPR011478">
    <property type="entry name" value="DUF1585"/>
</dbReference>
<keyword evidence="8" id="KW-1185">Reference proteome</keyword>
<comment type="caution">
    <text evidence="7">The sequence shown here is derived from an EMBL/GenBank/DDBJ whole genome shotgun (WGS) entry which is preliminary data.</text>
</comment>
<evidence type="ECO:0000259" key="6">
    <source>
        <dbReference type="Pfam" id="PF07637"/>
    </source>
</evidence>
<evidence type="ECO:0000259" key="4">
    <source>
        <dbReference type="Pfam" id="PF07631"/>
    </source>
</evidence>
<evidence type="ECO:0000259" key="5">
    <source>
        <dbReference type="Pfam" id="PF07635"/>
    </source>
</evidence>
<evidence type="ECO:0000259" key="1">
    <source>
        <dbReference type="Pfam" id="PF07624"/>
    </source>
</evidence>
<organism evidence="7 8">
    <name type="scientific">Thermogemmata fonticola</name>
    <dbReference type="NCBI Taxonomy" id="2755323"/>
    <lineage>
        <taxon>Bacteria</taxon>
        <taxon>Pseudomonadati</taxon>
        <taxon>Planctomycetota</taxon>
        <taxon>Planctomycetia</taxon>
        <taxon>Gemmatales</taxon>
        <taxon>Gemmataceae</taxon>
        <taxon>Thermogemmata</taxon>
    </lineage>
</organism>
<feature type="domain" description="DUF1595" evidence="6">
    <location>
        <begin position="394"/>
        <end position="454"/>
    </location>
</feature>
<feature type="domain" description="DUF1587" evidence="2">
    <location>
        <begin position="161"/>
        <end position="224"/>
    </location>
</feature>
<dbReference type="Pfam" id="PF07631">
    <property type="entry name" value="PSD4"/>
    <property type="match status" value="1"/>
</dbReference>
<evidence type="ECO:0000313" key="7">
    <source>
        <dbReference type="EMBL" id="MBA2227452.1"/>
    </source>
</evidence>
<dbReference type="Proteomes" id="UP000542342">
    <property type="component" value="Unassembled WGS sequence"/>
</dbReference>
<feature type="domain" description="DUF1588" evidence="3">
    <location>
        <begin position="611"/>
        <end position="708"/>
    </location>
</feature>
<dbReference type="InterPro" id="IPR011429">
    <property type="entry name" value="Cyt_c_Planctomycete-type"/>
</dbReference>
<feature type="domain" description="DUF1585" evidence="1">
    <location>
        <begin position="722"/>
        <end position="794"/>
    </location>
</feature>
<gene>
    <name evidence="7" type="ORF">H0921_14935</name>
</gene>
<dbReference type="Pfam" id="PF07624">
    <property type="entry name" value="PSD2"/>
    <property type="match status" value="1"/>
</dbReference>
<reference evidence="7 8" key="1">
    <citation type="submission" date="2020-07" db="EMBL/GenBank/DDBJ databases">
        <title>Thermogemmata thermophila gen. nov., sp. nov., a novel moderate thermophilic planctomycete from a Kamchatka hot spring.</title>
        <authorList>
            <person name="Elcheninov A.G."/>
            <person name="Podosokorskaya O.A."/>
            <person name="Kovaleva O.L."/>
            <person name="Novikov A."/>
            <person name="Bonch-Osmolovskaya E.A."/>
            <person name="Toshchakov S.V."/>
            <person name="Kublanov I.V."/>
        </authorList>
    </citation>
    <scope>NUCLEOTIDE SEQUENCE [LARGE SCALE GENOMIC DNA]</scope>
    <source>
        <strain evidence="7 8">2918</strain>
    </source>
</reference>
<proteinExistence type="predicted"/>
<evidence type="ECO:0000259" key="3">
    <source>
        <dbReference type="Pfam" id="PF07627"/>
    </source>
</evidence>
<dbReference type="InterPro" id="IPR013036">
    <property type="entry name" value="DUF1587"/>
</dbReference>
<evidence type="ECO:0000313" key="8">
    <source>
        <dbReference type="Proteomes" id="UP000542342"/>
    </source>
</evidence>
<dbReference type="Pfam" id="PF07627">
    <property type="entry name" value="PSCyt3"/>
    <property type="match status" value="1"/>
</dbReference>
<dbReference type="Pfam" id="PF07626">
    <property type="entry name" value="PSD3"/>
    <property type="match status" value="1"/>
</dbReference>
<feature type="domain" description="DUF1592" evidence="4">
    <location>
        <begin position="466"/>
        <end position="593"/>
    </location>
</feature>
<dbReference type="Pfam" id="PF07637">
    <property type="entry name" value="PSD5"/>
    <property type="match status" value="1"/>
</dbReference>
<dbReference type="InterPro" id="IPR013039">
    <property type="entry name" value="DUF1588"/>
</dbReference>
<feature type="domain" description="Cytochrome C Planctomycete-type" evidence="5">
    <location>
        <begin position="77"/>
        <end position="123"/>
    </location>
</feature>
<protein>
    <submittedName>
        <fullName evidence="7">DUF1592 domain-containing protein</fullName>
    </submittedName>
</protein>
<dbReference type="InterPro" id="IPR013042">
    <property type="entry name" value="DUF1592"/>
</dbReference>
<dbReference type="EMBL" id="JACEFB010000014">
    <property type="protein sequence ID" value="MBA2227452.1"/>
    <property type="molecule type" value="Genomic_DNA"/>
</dbReference>
<accession>A0A7V9AD54</accession>
<dbReference type="Pfam" id="PF07635">
    <property type="entry name" value="PSCyt1"/>
    <property type="match status" value="1"/>
</dbReference>
<dbReference type="AlphaFoldDB" id="A0A7V9AD54"/>
<name>A0A7V9AD54_9BACT</name>
<sequence length="803" mass="89990">MKERAAGVCVSFGAIVLLAWVGYQAQQGERWLRAYGAEPLALPEEKGQKAVPAASSQSAADEVTFQNKVMPLLRKYCFDCHRGEKAKGGLSLDAYVSEAHARKDRKNWQAVQHVLASGDMPPKSKPQPTREEREFLIQWIESTLTKVDCSGPRDPGRVTLRRLNRAEYNNTIRDLCGVDIKPADDFPSDDVGYGFDNIGDVLSFQPILLEKYMAAADKVLNAALAIPEAPKVSRQTYRPQNINTIPRSAKSRDPVRIVFTSEGSAYLERFNFPAEGEYAIRFRGWGSQVGNEFPKVAVRVDGRDVGQHIVDAPQGKARLYEIRARLPAGEKRVAIAFTNAFTDKQSNQSRSFGLELLEIEGPFQAKLPPEPPSVKLLLVARPQDNSPQQARAAAEKILANFARRAFRRPVRQEEVQRLLGLYDLAVAQGETFPHALKLPMKAVLVSPHFLFRIEEDPKNPEEVRLLNDFELATRLSYFLWSSMPDEELFQLAEKGQLRQPGVLEAQVRRMLKDPKAKALSENFAGQWLQLRNLQTLQPDKGLFPAWDELLRQSMIREAELYFEYIVQNDRSILEFLDSNYTFVNGRLARHYGIPNVQGLEFVRVTLPDNRRGGVITMGSTLTVTSNPTRTSPVKRGKWILENILGTPPPPPAPDAPELPPVGQLKGTLRQQMEQHRQNPSCAVCHAKLDPLGFGLENFDAIGAWRTTDNKQPIDASGVLPGGEQFNGPAELRQVLLGKADQFRRCFAEKLLTYALGRGLEYYDKCAVDEIVAATKAQQDRFSALVLAIVKSDPFQKRKGKRSE</sequence>
<dbReference type="RefSeq" id="WP_194539315.1">
    <property type="nucleotide sequence ID" value="NZ_JACEFB010000014.1"/>
</dbReference>
<dbReference type="InterPro" id="IPR013043">
    <property type="entry name" value="DUF1595"/>
</dbReference>